<sequence>MADVVKMSTQIFDVVIDLRKTDNLTYNYLYTCGLTYNYPTLHSPTTTLHLYLTYNYPTPVPHLQLPYTCTSPTTTLHLYLTFNYPTPVPHLQLSYTCTSPSTILHLYVTYNYPTPVPHLQLSYTCTSPSTILHLYVTYIYSGNTIRIAAIMLLYSLTACPVHNVSLTAPTGPRNLTQLEK</sequence>
<organism evidence="1 2">
    <name type="scientific">Homarus americanus</name>
    <name type="common">American lobster</name>
    <dbReference type="NCBI Taxonomy" id="6706"/>
    <lineage>
        <taxon>Eukaryota</taxon>
        <taxon>Metazoa</taxon>
        <taxon>Ecdysozoa</taxon>
        <taxon>Arthropoda</taxon>
        <taxon>Crustacea</taxon>
        <taxon>Multicrustacea</taxon>
        <taxon>Malacostraca</taxon>
        <taxon>Eumalacostraca</taxon>
        <taxon>Eucarida</taxon>
        <taxon>Decapoda</taxon>
        <taxon>Pleocyemata</taxon>
        <taxon>Astacidea</taxon>
        <taxon>Nephropoidea</taxon>
        <taxon>Nephropidae</taxon>
        <taxon>Homarus</taxon>
    </lineage>
</organism>
<dbReference type="SUPFAM" id="SSF52047">
    <property type="entry name" value="RNI-like"/>
    <property type="match status" value="1"/>
</dbReference>
<dbReference type="AlphaFoldDB" id="A0A8J5MJK8"/>
<gene>
    <name evidence="1" type="ORF">Hamer_G009247</name>
</gene>
<accession>A0A8J5MJK8</accession>
<name>A0A8J5MJK8_HOMAM</name>
<evidence type="ECO:0000313" key="1">
    <source>
        <dbReference type="EMBL" id="KAG7153607.1"/>
    </source>
</evidence>
<evidence type="ECO:0000313" key="2">
    <source>
        <dbReference type="Proteomes" id="UP000747542"/>
    </source>
</evidence>
<comment type="caution">
    <text evidence="1">The sequence shown here is derived from an EMBL/GenBank/DDBJ whole genome shotgun (WGS) entry which is preliminary data.</text>
</comment>
<protein>
    <submittedName>
        <fullName evidence="1">Uncharacterized protein</fullName>
    </submittedName>
</protein>
<reference evidence="1" key="1">
    <citation type="journal article" date="2021" name="Sci. Adv.">
        <title>The American lobster genome reveals insights on longevity, neural, and immune adaptations.</title>
        <authorList>
            <person name="Polinski J.M."/>
            <person name="Zimin A.V."/>
            <person name="Clark K.F."/>
            <person name="Kohn A.B."/>
            <person name="Sadowski N."/>
            <person name="Timp W."/>
            <person name="Ptitsyn A."/>
            <person name="Khanna P."/>
            <person name="Romanova D.Y."/>
            <person name="Williams P."/>
            <person name="Greenwood S.J."/>
            <person name="Moroz L.L."/>
            <person name="Walt D.R."/>
            <person name="Bodnar A.G."/>
        </authorList>
    </citation>
    <scope>NUCLEOTIDE SEQUENCE</scope>
    <source>
        <strain evidence="1">GMGI-L3</strain>
    </source>
</reference>
<keyword evidence="2" id="KW-1185">Reference proteome</keyword>
<dbReference type="EMBL" id="JAHLQT010046319">
    <property type="protein sequence ID" value="KAG7153607.1"/>
    <property type="molecule type" value="Genomic_DNA"/>
</dbReference>
<dbReference type="Proteomes" id="UP000747542">
    <property type="component" value="Unassembled WGS sequence"/>
</dbReference>
<proteinExistence type="predicted"/>